<dbReference type="OrthoDB" id="10255128at2759"/>
<dbReference type="Pfam" id="PF12710">
    <property type="entry name" value="HAD"/>
    <property type="match status" value="1"/>
</dbReference>
<sequence>MASIRRAFMSPLILIDFDQTITTKDTIALLGQFGLSNTSCLKPWSYFVDRYLEDYQTIQQPKAQDFKTYLAQLDAYRPIEQASLARVSHHKVFEGLTRQALFDEGKQLSQRFLQPHVIQTLKPIKHHVRIVSLNWSKDWIQGFLHAVGIEKEQIYSNDLVFNQTHCTGEIVPMILTAKDKQDVIDRLDHEVVFIGDSLGDIEALGEPPKTLSLVSI</sequence>
<organism evidence="1 2">
    <name type="scientific">Choanephora cucurbitarum</name>
    <dbReference type="NCBI Taxonomy" id="101091"/>
    <lineage>
        <taxon>Eukaryota</taxon>
        <taxon>Fungi</taxon>
        <taxon>Fungi incertae sedis</taxon>
        <taxon>Mucoromycota</taxon>
        <taxon>Mucoromycotina</taxon>
        <taxon>Mucoromycetes</taxon>
        <taxon>Mucorales</taxon>
        <taxon>Mucorineae</taxon>
        <taxon>Choanephoraceae</taxon>
        <taxon>Choanephoroideae</taxon>
        <taxon>Choanephora</taxon>
    </lineage>
</organism>
<dbReference type="PANTHER" id="PTHR28181:SF1">
    <property type="entry name" value="COLD TOLERANCE PROTEIN 1"/>
    <property type="match status" value="1"/>
</dbReference>
<dbReference type="InterPro" id="IPR036412">
    <property type="entry name" value="HAD-like_sf"/>
</dbReference>
<dbReference type="InParanoid" id="A0A1C7MW46"/>
<dbReference type="FunCoup" id="A0A1C7MW46">
    <property type="interactions" value="4"/>
</dbReference>
<evidence type="ECO:0000313" key="2">
    <source>
        <dbReference type="Proteomes" id="UP000093000"/>
    </source>
</evidence>
<evidence type="ECO:0000313" key="1">
    <source>
        <dbReference type="EMBL" id="OBZ81027.1"/>
    </source>
</evidence>
<keyword evidence="2" id="KW-1185">Reference proteome</keyword>
<dbReference type="AlphaFoldDB" id="A0A1C7MW46"/>
<comment type="caution">
    <text evidence="1">The sequence shown here is derived from an EMBL/GenBank/DDBJ whole genome shotgun (WGS) entry which is preliminary data.</text>
</comment>
<dbReference type="Proteomes" id="UP000093000">
    <property type="component" value="Unassembled WGS sequence"/>
</dbReference>
<protein>
    <submittedName>
        <fullName evidence="1">Uncharacterized protein</fullName>
    </submittedName>
</protein>
<dbReference type="InterPro" id="IPR023214">
    <property type="entry name" value="HAD_sf"/>
</dbReference>
<dbReference type="EMBL" id="LUGH01001517">
    <property type="protein sequence ID" value="OBZ81027.1"/>
    <property type="molecule type" value="Genomic_DNA"/>
</dbReference>
<accession>A0A1C7MW46</accession>
<name>A0A1C7MW46_9FUNG</name>
<dbReference type="Gene3D" id="3.40.50.1000">
    <property type="entry name" value="HAD superfamily/HAD-like"/>
    <property type="match status" value="1"/>
</dbReference>
<dbReference type="PANTHER" id="PTHR28181">
    <property type="entry name" value="UPF0655 PROTEIN YCR015C"/>
    <property type="match status" value="1"/>
</dbReference>
<dbReference type="STRING" id="101091.A0A1C7MW46"/>
<gene>
    <name evidence="1" type="ORF">A0J61_10925</name>
</gene>
<dbReference type="InterPro" id="IPR050849">
    <property type="entry name" value="HAD-like_hydrolase_phosphatase"/>
</dbReference>
<reference evidence="1 2" key="1">
    <citation type="submission" date="2016-03" db="EMBL/GenBank/DDBJ databases">
        <title>Choanephora cucurbitarum.</title>
        <authorList>
            <person name="Min B."/>
            <person name="Park H."/>
            <person name="Park J.-H."/>
            <person name="Shin H.-D."/>
            <person name="Choi I.-G."/>
        </authorList>
    </citation>
    <scope>NUCLEOTIDE SEQUENCE [LARGE SCALE GENOMIC DNA]</scope>
    <source>
        <strain evidence="1 2">KUS-F28377</strain>
    </source>
</reference>
<proteinExistence type="predicted"/>
<dbReference type="SUPFAM" id="SSF56784">
    <property type="entry name" value="HAD-like"/>
    <property type="match status" value="1"/>
</dbReference>